<evidence type="ECO:0000256" key="2">
    <source>
        <dbReference type="SAM" id="Coils"/>
    </source>
</evidence>
<feature type="chain" id="PRO_5004571976" evidence="3">
    <location>
        <begin position="27"/>
        <end position="898"/>
    </location>
</feature>
<dbReference type="GO" id="GO:0060285">
    <property type="term" value="P:cilium-dependent cell motility"/>
    <property type="evidence" value="ECO:0007669"/>
    <property type="project" value="TreeGrafter"/>
</dbReference>
<feature type="coiled-coil region" evidence="2">
    <location>
        <begin position="782"/>
        <end position="830"/>
    </location>
</feature>
<evidence type="ECO:0000256" key="3">
    <source>
        <dbReference type="SAM" id="SignalP"/>
    </source>
</evidence>
<dbReference type="PROSITE" id="PS51257">
    <property type="entry name" value="PROKAR_LIPOPROTEIN"/>
    <property type="match status" value="1"/>
</dbReference>
<dbReference type="Gene3D" id="1.10.287.1490">
    <property type="match status" value="1"/>
</dbReference>
<dbReference type="PANTHER" id="PTHR18962">
    <property type="entry name" value="COILED-COIL DOMAIN-CONTAINING PROTEIN 39"/>
    <property type="match status" value="1"/>
</dbReference>
<reference evidence="4 5" key="1">
    <citation type="journal article" date="2013" name="PLoS ONE">
        <title>Predicting the Proteins of Angomonas deanei, Strigomonas culicis and Their Respective Endosymbionts Reveals New Aspects of the Trypanosomatidae Family.</title>
        <authorList>
            <person name="Motta M.C."/>
            <person name="Martins A.C."/>
            <person name="de Souza S.S."/>
            <person name="Catta-Preta C.M."/>
            <person name="Silva R."/>
            <person name="Klein C.C."/>
            <person name="de Almeida L.G."/>
            <person name="de Lima Cunha O."/>
            <person name="Ciapina L.P."/>
            <person name="Brocchi M."/>
            <person name="Colabardini A.C."/>
            <person name="de Araujo Lima B."/>
            <person name="Machado C.R."/>
            <person name="de Almeida Soares C.M."/>
            <person name="Probst C.M."/>
            <person name="de Menezes C.B."/>
            <person name="Thompson C.E."/>
            <person name="Bartholomeu D.C."/>
            <person name="Gradia D.F."/>
            <person name="Pavoni D.P."/>
            <person name="Grisard E.C."/>
            <person name="Fantinatti-Garboggini F."/>
            <person name="Marchini F.K."/>
            <person name="Rodrigues-Luiz G.F."/>
            <person name="Wagner G."/>
            <person name="Goldman G.H."/>
            <person name="Fietto J.L."/>
            <person name="Elias M.C."/>
            <person name="Goldman M.H."/>
            <person name="Sagot M.F."/>
            <person name="Pereira M."/>
            <person name="Stoco P.H."/>
            <person name="de Mendonca-Neto R.P."/>
            <person name="Teixeira S.M."/>
            <person name="Maciel T.E."/>
            <person name="de Oliveira Mendes T.A."/>
            <person name="Urmenyi T.P."/>
            <person name="de Souza W."/>
            <person name="Schenkman S."/>
            <person name="de Vasconcelos A.T."/>
        </authorList>
    </citation>
    <scope>NUCLEOTIDE SEQUENCE [LARGE SCALE GENOMIC DNA]</scope>
</reference>
<dbReference type="PANTHER" id="PTHR18962:SF0">
    <property type="entry name" value="COILED-COIL DOMAIN-CONTAINING PROTEIN 39"/>
    <property type="match status" value="1"/>
</dbReference>
<dbReference type="Pfam" id="PF24161">
    <property type="entry name" value="CCDC39"/>
    <property type="match status" value="1"/>
</dbReference>
<evidence type="ECO:0000313" key="5">
    <source>
        <dbReference type="Proteomes" id="UP000015354"/>
    </source>
</evidence>
<feature type="coiled-coil region" evidence="2">
    <location>
        <begin position="53"/>
        <end position="234"/>
    </location>
</feature>
<proteinExistence type="predicted"/>
<accession>S9VGE5</accession>
<evidence type="ECO:0000256" key="1">
    <source>
        <dbReference type="ARBA" id="ARBA00023054"/>
    </source>
</evidence>
<dbReference type="GO" id="GO:0003341">
    <property type="term" value="P:cilium movement"/>
    <property type="evidence" value="ECO:0007669"/>
    <property type="project" value="InterPro"/>
</dbReference>
<evidence type="ECO:0000313" key="4">
    <source>
        <dbReference type="EMBL" id="EPY22195.1"/>
    </source>
</evidence>
<dbReference type="OrthoDB" id="10259720at2759"/>
<feature type="coiled-coil region" evidence="2">
    <location>
        <begin position="713"/>
        <end position="740"/>
    </location>
</feature>
<sequence length="898" mass="104191">MRIHVSLSLSLSLSLSCLLLFVGVTTKPALVTLKQSTGMNLDVIDATAEALPLEMLNKVNKELTAQLSRNEAQLEEKARGIDDQKKRLQFMKEHLGNVRAEIVNTQSLVESKRRELMSEENMRKLMERECGRLQQKKTELERDEEGLRDKMTSLQNQIFQGNLKIEELKEAMDFNQEELEQWDEARRQKEEDELAIAQYSKQDEAKLKQMQLTIDKLIKKVAQEQKQLDEEILATQHTQVELDRCADEYRKIHEDRGGLLDEWENVVRTIADRDNAIQVAAQQYAEGTAWVQQREDMKRELQKELDDANEETQVINYTIEERERQAQQYRDATPPPSRRQVQEIEDEVSAMRERVARALRDKRSLLTQLQDMKENLVRRAAELVAIEKRREEAASRLDGEMDAAADMQLQTELITQLLADADKTSKNLEKDIEQLKKQQFSSNQGLAKVRESQNTLLAHISGAQAQGKNLAAKVNQLDSESFTQQGVLYNIEFSVQQMEKRVNRAKGERTEDERRELHEKINLLQSTHDELEQQYKVLDQQVKRVREELRRSKMDMEKLEGTKARAAERIMTINLEVGHSEQEMRKLEQQREDELVQIGTIELQLSRLKRQLQQKSERLVDLEQRKAQLAADVQERETEIAVHQSMLKMEAKLAEEERRALQSELQERLRSLKAIRNRHEVLVGRMDPAQARLSQAQLVIASAKEREDLQYRGDSLDTRIKRMEKEILKLEKTISVIKASNSNYKQKFAKVSEGDEAVQTKKILQAKFRELKTLMSKKSYESNDYELTRDNKRAELEELRVAREQMGRMVEALQRECGQANQEVAQSREATERYERAYEKASAVVAEEMKRDIALQENRDRLSLIVRRLLDCTQKAGEEVVEVVKTAVMAANLPLPSQ</sequence>
<dbReference type="Proteomes" id="UP000015354">
    <property type="component" value="Unassembled WGS sequence"/>
</dbReference>
<gene>
    <name evidence="4" type="ORF">STCU_08301</name>
</gene>
<feature type="coiled-coil region" evidence="2">
    <location>
        <begin position="291"/>
        <end position="389"/>
    </location>
</feature>
<keyword evidence="5" id="KW-1185">Reference proteome</keyword>
<comment type="caution">
    <text evidence="4">The sequence shown here is derived from an EMBL/GenBank/DDBJ whole genome shotgun (WGS) entry which is preliminary data.</text>
</comment>
<dbReference type="EMBL" id="ATMH01008301">
    <property type="protein sequence ID" value="EPY22195.1"/>
    <property type="molecule type" value="Genomic_DNA"/>
</dbReference>
<feature type="signal peptide" evidence="3">
    <location>
        <begin position="1"/>
        <end position="26"/>
    </location>
</feature>
<feature type="coiled-coil region" evidence="2">
    <location>
        <begin position="495"/>
        <end position="678"/>
    </location>
</feature>
<keyword evidence="3" id="KW-0732">Signal</keyword>
<protein>
    <submittedName>
        <fullName evidence="4">Coiled-coil domain containing 39</fullName>
    </submittedName>
</protein>
<keyword evidence="1 2" id="KW-0175">Coiled coil</keyword>
<dbReference type="GO" id="GO:0005930">
    <property type="term" value="C:axoneme"/>
    <property type="evidence" value="ECO:0007669"/>
    <property type="project" value="InterPro"/>
</dbReference>
<name>S9VGE5_9TRYP</name>
<dbReference type="InterPro" id="IPR033290">
    <property type="entry name" value="CCDC39"/>
</dbReference>
<dbReference type="AlphaFoldDB" id="S9VGE5"/>
<dbReference type="GO" id="GO:0036159">
    <property type="term" value="P:inner dynein arm assembly"/>
    <property type="evidence" value="ECO:0007669"/>
    <property type="project" value="InterPro"/>
</dbReference>
<organism evidence="4 5">
    <name type="scientific">Strigomonas culicis</name>
    <dbReference type="NCBI Taxonomy" id="28005"/>
    <lineage>
        <taxon>Eukaryota</taxon>
        <taxon>Discoba</taxon>
        <taxon>Euglenozoa</taxon>
        <taxon>Kinetoplastea</taxon>
        <taxon>Metakinetoplastina</taxon>
        <taxon>Trypanosomatida</taxon>
        <taxon>Trypanosomatidae</taxon>
        <taxon>Strigomonadinae</taxon>
        <taxon>Strigomonas</taxon>
    </lineage>
</organism>